<dbReference type="GO" id="GO:0006281">
    <property type="term" value="P:DNA repair"/>
    <property type="evidence" value="ECO:0007669"/>
    <property type="project" value="UniProtKB-KW"/>
</dbReference>
<dbReference type="GO" id="GO:0016887">
    <property type="term" value="F:ATP hydrolysis activity"/>
    <property type="evidence" value="ECO:0007669"/>
    <property type="project" value="RHEA"/>
</dbReference>
<organism evidence="5 6">
    <name type="scientific">Capsicum annuum</name>
    <name type="common">Capsicum pepper</name>
    <dbReference type="NCBI Taxonomy" id="4072"/>
    <lineage>
        <taxon>Eukaryota</taxon>
        <taxon>Viridiplantae</taxon>
        <taxon>Streptophyta</taxon>
        <taxon>Embryophyta</taxon>
        <taxon>Tracheophyta</taxon>
        <taxon>Spermatophyta</taxon>
        <taxon>Magnoliopsida</taxon>
        <taxon>eudicotyledons</taxon>
        <taxon>Gunneridae</taxon>
        <taxon>Pentapetalae</taxon>
        <taxon>asterids</taxon>
        <taxon>lamiids</taxon>
        <taxon>Solanales</taxon>
        <taxon>Solanaceae</taxon>
        <taxon>Solanoideae</taxon>
        <taxon>Capsiceae</taxon>
        <taxon>Capsicum</taxon>
    </lineage>
</organism>
<dbReference type="InterPro" id="IPR032675">
    <property type="entry name" value="LRR_dom_sf"/>
</dbReference>
<sequence>MIRSKGFVALATASLCVAASILLRGQTAHSWFKISIDVDENINYNVSKQSSFASLIRDTKLIVWDEAAMAKRKTIEALDLLLKDLMDTKILFGGNIVVLGGDANDICITLPFSDVSMQKSSTIDHVIYRSATLFGDATDFSPLIYIKNFFGFDMFFAADVRKFMDGVIFVGKLRRPIHEVICKLENKLLQATGREVVLWFMGCYRNTNNLMLPLVPKFMKLQVLTLTQNLQQLEDNIVETIANHCYEFQDLDLSKSFKLTDLSLYALANNYPNLMKLSISGCSTFNDGAIANPAEHCRNLSVLNLRECIKAATDNPLKLYVLNSQMMTKMTLTTPCRLLVIIITKCTLHVNLGWCDKVSDEGNMPPGKTNERTKNQSAPPPVYEDSLNEYVSHAEFRVVFTTLDQSVVAQNMWPAVVQTNPMANTVAARI</sequence>
<dbReference type="InterPro" id="IPR027417">
    <property type="entry name" value="P-loop_NTPase"/>
</dbReference>
<dbReference type="Gramene" id="PHT67534">
    <property type="protein sequence ID" value="PHT67534"/>
    <property type="gene ID" value="T459_27021"/>
</dbReference>
<keyword evidence="1" id="KW-0347">Helicase</keyword>
<evidence type="ECO:0000256" key="1">
    <source>
        <dbReference type="RuleBase" id="RU363044"/>
    </source>
</evidence>
<protein>
    <recommendedName>
        <fullName evidence="1">ATP-dependent DNA helicase</fullName>
        <ecNumber evidence="1">5.6.2.3</ecNumber>
    </recommendedName>
</protein>
<proteinExistence type="inferred from homology"/>
<dbReference type="EC" id="5.6.2.3" evidence="1"/>
<dbReference type="EMBL" id="AYRZ02000011">
    <property type="protein sequence ID" value="PHT67534.1"/>
    <property type="molecule type" value="Genomic_DNA"/>
</dbReference>
<keyword evidence="1" id="KW-0233">DNA recombination</keyword>
<comment type="caution">
    <text evidence="5">The sequence shown here is derived from an EMBL/GenBank/DDBJ whole genome shotgun (WGS) entry which is preliminary data.</text>
</comment>
<dbReference type="GO" id="GO:0000723">
    <property type="term" value="P:telomere maintenance"/>
    <property type="evidence" value="ECO:0007669"/>
    <property type="project" value="InterPro"/>
</dbReference>
<evidence type="ECO:0000259" key="4">
    <source>
        <dbReference type="Pfam" id="PF05970"/>
    </source>
</evidence>
<dbReference type="Proteomes" id="UP000222542">
    <property type="component" value="Unassembled WGS sequence"/>
</dbReference>
<dbReference type="PANTHER" id="PTHR10492">
    <property type="match status" value="1"/>
</dbReference>
<comment type="similarity">
    <text evidence="1">Belongs to the helicase family.</text>
</comment>
<reference evidence="5 6" key="1">
    <citation type="journal article" date="2014" name="Nat. Genet.">
        <title>Genome sequence of the hot pepper provides insights into the evolution of pungency in Capsicum species.</title>
        <authorList>
            <person name="Kim S."/>
            <person name="Park M."/>
            <person name="Yeom S.I."/>
            <person name="Kim Y.M."/>
            <person name="Lee J.M."/>
            <person name="Lee H.A."/>
            <person name="Seo E."/>
            <person name="Choi J."/>
            <person name="Cheong K."/>
            <person name="Kim K.T."/>
            <person name="Jung K."/>
            <person name="Lee G.W."/>
            <person name="Oh S.K."/>
            <person name="Bae C."/>
            <person name="Kim S.B."/>
            <person name="Lee H.Y."/>
            <person name="Kim S.Y."/>
            <person name="Kim M.S."/>
            <person name="Kang B.C."/>
            <person name="Jo Y.D."/>
            <person name="Yang H.B."/>
            <person name="Jeong H.J."/>
            <person name="Kang W.H."/>
            <person name="Kwon J.K."/>
            <person name="Shin C."/>
            <person name="Lim J.Y."/>
            <person name="Park J.H."/>
            <person name="Huh J.H."/>
            <person name="Kim J.S."/>
            <person name="Kim B.D."/>
            <person name="Cohen O."/>
            <person name="Paran I."/>
            <person name="Suh M.C."/>
            <person name="Lee S.B."/>
            <person name="Kim Y.K."/>
            <person name="Shin Y."/>
            <person name="Noh S.J."/>
            <person name="Park J."/>
            <person name="Seo Y.S."/>
            <person name="Kwon S.Y."/>
            <person name="Kim H.A."/>
            <person name="Park J.M."/>
            <person name="Kim H.J."/>
            <person name="Choi S.B."/>
            <person name="Bosland P.W."/>
            <person name="Reeves G."/>
            <person name="Jo S.H."/>
            <person name="Lee B.W."/>
            <person name="Cho H.T."/>
            <person name="Choi H.S."/>
            <person name="Lee M.S."/>
            <person name="Yu Y."/>
            <person name="Do Choi Y."/>
            <person name="Park B.S."/>
            <person name="van Deynze A."/>
            <person name="Ashrafi H."/>
            <person name="Hill T."/>
            <person name="Kim W.T."/>
            <person name="Pai H.S."/>
            <person name="Ahn H.K."/>
            <person name="Yeam I."/>
            <person name="Giovannoni J.J."/>
            <person name="Rose J.K."/>
            <person name="Sorensen I."/>
            <person name="Lee S.J."/>
            <person name="Kim R.W."/>
            <person name="Choi I.Y."/>
            <person name="Choi B.S."/>
            <person name="Lim J.S."/>
            <person name="Lee Y.H."/>
            <person name="Choi D."/>
        </authorList>
    </citation>
    <scope>NUCLEOTIDE SEQUENCE [LARGE SCALE GENOMIC DNA]</scope>
    <source>
        <strain evidence="6">cv. CM334</strain>
    </source>
</reference>
<feature type="region of interest" description="Disordered" evidence="2">
    <location>
        <begin position="361"/>
        <end position="381"/>
    </location>
</feature>
<dbReference type="InterPro" id="IPR010285">
    <property type="entry name" value="DNA_helicase_pif1-like_DEAD"/>
</dbReference>
<evidence type="ECO:0000313" key="6">
    <source>
        <dbReference type="Proteomes" id="UP000222542"/>
    </source>
</evidence>
<accession>A0A2G2YCR6</accession>
<dbReference type="GO" id="GO:0005524">
    <property type="term" value="F:ATP binding"/>
    <property type="evidence" value="ECO:0007669"/>
    <property type="project" value="UniProtKB-KW"/>
</dbReference>
<dbReference type="GO" id="GO:0031146">
    <property type="term" value="P:SCF-dependent proteasomal ubiquitin-dependent protein catabolic process"/>
    <property type="evidence" value="ECO:0000318"/>
    <property type="project" value="GO_Central"/>
</dbReference>
<keyword evidence="3" id="KW-0732">Signal</keyword>
<dbReference type="SUPFAM" id="SSF52047">
    <property type="entry name" value="RNI-like"/>
    <property type="match status" value="1"/>
</dbReference>
<dbReference type="GO" id="GO:0043139">
    <property type="term" value="F:5'-3' DNA helicase activity"/>
    <property type="evidence" value="ECO:0007669"/>
    <property type="project" value="UniProtKB-EC"/>
</dbReference>
<comment type="cofactor">
    <cofactor evidence="1">
        <name>Mg(2+)</name>
        <dbReference type="ChEBI" id="CHEBI:18420"/>
    </cofactor>
</comment>
<feature type="domain" description="DNA helicase Pif1-like DEAD-box helicase" evidence="4">
    <location>
        <begin position="2"/>
        <end position="107"/>
    </location>
</feature>
<keyword evidence="1" id="KW-0547">Nucleotide-binding</keyword>
<keyword evidence="1" id="KW-0234">DNA repair</keyword>
<dbReference type="GO" id="GO:0019005">
    <property type="term" value="C:SCF ubiquitin ligase complex"/>
    <property type="evidence" value="ECO:0000318"/>
    <property type="project" value="GO_Central"/>
</dbReference>
<keyword evidence="6" id="KW-1185">Reference proteome</keyword>
<dbReference type="GO" id="GO:0006310">
    <property type="term" value="P:DNA recombination"/>
    <property type="evidence" value="ECO:0007669"/>
    <property type="project" value="UniProtKB-KW"/>
</dbReference>
<dbReference type="PANTHER" id="PTHR10492:SF100">
    <property type="entry name" value="ATP-DEPENDENT DNA HELICASE"/>
    <property type="match status" value="1"/>
</dbReference>
<name>A0A2G2YCR6_CAPAN</name>
<feature type="signal peptide" evidence="3">
    <location>
        <begin position="1"/>
        <end position="18"/>
    </location>
</feature>
<reference evidence="5 6" key="2">
    <citation type="journal article" date="2017" name="Genome Biol.">
        <title>New reference genome sequences of hot pepper reveal the massive evolution of plant disease-resistance genes by retroduplication.</title>
        <authorList>
            <person name="Kim S."/>
            <person name="Park J."/>
            <person name="Yeom S.I."/>
            <person name="Kim Y.M."/>
            <person name="Seo E."/>
            <person name="Kim K.T."/>
            <person name="Kim M.S."/>
            <person name="Lee J.M."/>
            <person name="Cheong K."/>
            <person name="Shin H.S."/>
            <person name="Kim S.B."/>
            <person name="Han K."/>
            <person name="Lee J."/>
            <person name="Park M."/>
            <person name="Lee H.A."/>
            <person name="Lee H.Y."/>
            <person name="Lee Y."/>
            <person name="Oh S."/>
            <person name="Lee J.H."/>
            <person name="Choi E."/>
            <person name="Choi E."/>
            <person name="Lee S.E."/>
            <person name="Jeon J."/>
            <person name="Kim H."/>
            <person name="Choi G."/>
            <person name="Song H."/>
            <person name="Lee J."/>
            <person name="Lee S.C."/>
            <person name="Kwon J.K."/>
            <person name="Lee H.Y."/>
            <person name="Koo N."/>
            <person name="Hong Y."/>
            <person name="Kim R.W."/>
            <person name="Kang W.H."/>
            <person name="Huh J.H."/>
            <person name="Kang B.C."/>
            <person name="Yang T.J."/>
            <person name="Lee Y.H."/>
            <person name="Bennetzen J.L."/>
            <person name="Choi D."/>
        </authorList>
    </citation>
    <scope>NUCLEOTIDE SEQUENCE [LARGE SCALE GENOMIC DNA]</scope>
    <source>
        <strain evidence="6">cv. CM334</strain>
    </source>
</reference>
<dbReference type="Pfam" id="PF05970">
    <property type="entry name" value="PIF1"/>
    <property type="match status" value="1"/>
</dbReference>
<dbReference type="Gene3D" id="3.40.50.300">
    <property type="entry name" value="P-loop containing nucleotide triphosphate hydrolases"/>
    <property type="match status" value="1"/>
</dbReference>
<feature type="chain" id="PRO_5013875114" description="ATP-dependent DNA helicase" evidence="3">
    <location>
        <begin position="19"/>
        <end position="430"/>
    </location>
</feature>
<keyword evidence="1" id="KW-0067">ATP-binding</keyword>
<comment type="catalytic activity">
    <reaction evidence="1">
        <text>ATP + H2O = ADP + phosphate + H(+)</text>
        <dbReference type="Rhea" id="RHEA:13065"/>
        <dbReference type="ChEBI" id="CHEBI:15377"/>
        <dbReference type="ChEBI" id="CHEBI:15378"/>
        <dbReference type="ChEBI" id="CHEBI:30616"/>
        <dbReference type="ChEBI" id="CHEBI:43474"/>
        <dbReference type="ChEBI" id="CHEBI:456216"/>
        <dbReference type="EC" id="5.6.2.3"/>
    </reaction>
</comment>
<evidence type="ECO:0000256" key="3">
    <source>
        <dbReference type="SAM" id="SignalP"/>
    </source>
</evidence>
<evidence type="ECO:0000256" key="2">
    <source>
        <dbReference type="SAM" id="MobiDB-lite"/>
    </source>
</evidence>
<gene>
    <name evidence="5" type="ORF">T459_27021</name>
</gene>
<evidence type="ECO:0000313" key="5">
    <source>
        <dbReference type="EMBL" id="PHT67534.1"/>
    </source>
</evidence>
<dbReference type="Gene3D" id="3.80.10.10">
    <property type="entry name" value="Ribonuclease Inhibitor"/>
    <property type="match status" value="1"/>
</dbReference>
<keyword evidence="1" id="KW-0378">Hydrolase</keyword>
<dbReference type="AlphaFoldDB" id="A0A2G2YCR6"/>
<keyword evidence="1" id="KW-0227">DNA damage</keyword>